<organism evidence="2 3">
    <name type="scientific">Cupriavidus necator</name>
    <name type="common">Alcaligenes eutrophus</name>
    <name type="synonym">Ralstonia eutropha</name>
    <dbReference type="NCBI Taxonomy" id="106590"/>
    <lineage>
        <taxon>Bacteria</taxon>
        <taxon>Pseudomonadati</taxon>
        <taxon>Pseudomonadota</taxon>
        <taxon>Betaproteobacteria</taxon>
        <taxon>Burkholderiales</taxon>
        <taxon>Burkholderiaceae</taxon>
        <taxon>Cupriavidus</taxon>
    </lineage>
</organism>
<feature type="transmembrane region" description="Helical" evidence="1">
    <location>
        <begin position="20"/>
        <end position="37"/>
    </location>
</feature>
<evidence type="ECO:0000313" key="2">
    <source>
        <dbReference type="EMBL" id="RCJ06764.1"/>
    </source>
</evidence>
<keyword evidence="1" id="KW-0472">Membrane</keyword>
<proteinExistence type="predicted"/>
<feature type="transmembrane region" description="Helical" evidence="1">
    <location>
        <begin position="80"/>
        <end position="98"/>
    </location>
</feature>
<protein>
    <recommendedName>
        <fullName evidence="4">Glycosyltransferase RgtA/B/C/D-like domain-containing protein</fullName>
    </recommendedName>
</protein>
<dbReference type="AlphaFoldDB" id="A0A367PGU1"/>
<feature type="transmembrane region" description="Helical" evidence="1">
    <location>
        <begin position="378"/>
        <end position="400"/>
    </location>
</feature>
<evidence type="ECO:0000313" key="3">
    <source>
        <dbReference type="Proteomes" id="UP000253501"/>
    </source>
</evidence>
<evidence type="ECO:0008006" key="4">
    <source>
        <dbReference type="Google" id="ProtNLM"/>
    </source>
</evidence>
<dbReference type="RefSeq" id="WP_114133455.1">
    <property type="nucleotide sequence ID" value="NZ_CP068434.1"/>
</dbReference>
<feature type="transmembrane region" description="Helical" evidence="1">
    <location>
        <begin position="169"/>
        <end position="190"/>
    </location>
</feature>
<feature type="transmembrane region" description="Helical" evidence="1">
    <location>
        <begin position="412"/>
        <end position="434"/>
    </location>
</feature>
<feature type="transmembrane region" description="Helical" evidence="1">
    <location>
        <begin position="105"/>
        <end position="125"/>
    </location>
</feature>
<gene>
    <name evidence="2" type="ORF">DDK22_20000</name>
</gene>
<comment type="caution">
    <text evidence="2">The sequence shown here is derived from an EMBL/GenBank/DDBJ whole genome shotgun (WGS) entry which is preliminary data.</text>
</comment>
<reference evidence="2 3" key="1">
    <citation type="submission" date="2018-04" db="EMBL/GenBank/DDBJ databases">
        <title>Cupriavidus necator CR12 genome sequencing and assembly.</title>
        <authorList>
            <person name="Ben Fekih I."/>
            <person name="Mazhar H.S."/>
            <person name="Bello S.K."/>
            <person name="Rensing C."/>
        </authorList>
    </citation>
    <scope>NUCLEOTIDE SEQUENCE [LARGE SCALE GENOMIC DNA]</scope>
    <source>
        <strain evidence="2 3">CR12</strain>
    </source>
</reference>
<evidence type="ECO:0000256" key="1">
    <source>
        <dbReference type="SAM" id="Phobius"/>
    </source>
</evidence>
<accession>A0A367PGU1</accession>
<dbReference type="EMBL" id="QDHA01000045">
    <property type="protein sequence ID" value="RCJ06764.1"/>
    <property type="molecule type" value="Genomic_DNA"/>
</dbReference>
<feature type="transmembrane region" description="Helical" evidence="1">
    <location>
        <begin position="196"/>
        <end position="216"/>
    </location>
</feature>
<feature type="transmembrane region" description="Helical" evidence="1">
    <location>
        <begin position="441"/>
        <end position="459"/>
    </location>
</feature>
<sequence>MNNETVAAANPRGAAMPAKAYWGAVLLVLALVYSAWYPGVFTLDELDILRQAAGGIAHDGHSPLLISLWSLATSIHSGSALPYSVALFGTGLFAAAVLRMFFHAALAWILLVGFLLLPAVFTAFGLVTKDLFFAGAMVAVVYCFLRFLQRRSGWWCAFALVAMQLAVMIRIDAVFAIAPGLLFCLFAVLPARLRPALLRLTAALICCAVLVVVLMANTRLANRFVFHAKPYHAEQVSMLFDLSAISIQLNRQLLPTDRQSNGNVPVEVLRSRISPASADSLIWSPDQYHLVYQTDADHDALARAWARAIGAHPAEYLRHRGEYLARYVGIRNDSPWLRGHFQGDESMVDKYPTDGWNRVDSPVVRLFERLIQTTPAGIITLPWAWLLLGLLAWQVLAWGWPNTPDDAALCAGMLVGSALTHTFLMGLVSAAALARYHTWPRIAIGLAVALAIGSLLTRAKPAPAGGVNASKLSGQ</sequence>
<keyword evidence="1" id="KW-0812">Transmembrane</keyword>
<keyword evidence="1" id="KW-1133">Transmembrane helix</keyword>
<feature type="transmembrane region" description="Helical" evidence="1">
    <location>
        <begin position="131"/>
        <end position="148"/>
    </location>
</feature>
<name>A0A367PGU1_CUPNE</name>
<dbReference type="Proteomes" id="UP000253501">
    <property type="component" value="Unassembled WGS sequence"/>
</dbReference>